<evidence type="ECO:0000313" key="14">
    <source>
        <dbReference type="Proteomes" id="UP000779508"/>
    </source>
</evidence>
<keyword evidence="9 11" id="KW-0482">Metalloprotease</keyword>
<dbReference type="PANTHER" id="PTHR42837:SF2">
    <property type="entry name" value="MEMBRANE METALLOPROTEASE ARASP2, CHLOROPLASTIC-RELATED"/>
    <property type="match status" value="1"/>
</dbReference>
<dbReference type="InterPro" id="IPR004387">
    <property type="entry name" value="Pept_M50_Zn"/>
</dbReference>
<evidence type="ECO:0000256" key="4">
    <source>
        <dbReference type="ARBA" id="ARBA00022670"/>
    </source>
</evidence>
<keyword evidence="5 11" id="KW-0812">Transmembrane</keyword>
<proteinExistence type="inferred from homology"/>
<protein>
    <recommendedName>
        <fullName evidence="11">Zinc metalloprotease</fullName>
        <ecNumber evidence="11">3.4.24.-</ecNumber>
    </recommendedName>
</protein>
<comment type="similarity">
    <text evidence="3 11">Belongs to the peptidase M50B family.</text>
</comment>
<dbReference type="GO" id="GO:0008237">
    <property type="term" value="F:metallopeptidase activity"/>
    <property type="evidence" value="ECO:0007669"/>
    <property type="project" value="UniProtKB-KW"/>
</dbReference>
<dbReference type="CDD" id="cd06163">
    <property type="entry name" value="S2P-M50_PDZ_RseP-like"/>
    <property type="match status" value="1"/>
</dbReference>
<sequence>MATALVAIIVFGILVLIHELGHFTVAKLVGIKVHEFAIGMGPKLIQVKKGETSYSIRALPLGGYVRMEGEDEKSDDLRSFNNKSVLARISVIFAGPFMNFVLAIALFSIIFYSIGAPTTRIQEVMDQSPAQTAGIQSGDIIYSINGEKMDTWQNIIDTIGKSQDNSIHITIVRNGDKIEKTVKPTRDIETNRATIGIKTTIEKSIGASIRNGFVAIKAITTGILGFLKGLITRESNAAAEIMGPVGIINLVGQVARTGWIDVVNLTAVLSVNLGLMNLLPIPALDGSRILFLLVEMLRGKPVDPEKEGMIHLIGFGLLITLMLFVTYQDILKLFS</sequence>
<dbReference type="NCBIfam" id="TIGR00054">
    <property type="entry name" value="RIP metalloprotease RseP"/>
    <property type="match status" value="1"/>
</dbReference>
<evidence type="ECO:0000256" key="9">
    <source>
        <dbReference type="ARBA" id="ARBA00023049"/>
    </source>
</evidence>
<dbReference type="CDD" id="cd23081">
    <property type="entry name" value="cpPDZ_EcRseP-like"/>
    <property type="match status" value="1"/>
</dbReference>
<dbReference type="PANTHER" id="PTHR42837">
    <property type="entry name" value="REGULATOR OF SIGMA-E PROTEASE RSEP"/>
    <property type="match status" value="1"/>
</dbReference>
<evidence type="ECO:0000256" key="1">
    <source>
        <dbReference type="ARBA" id="ARBA00001947"/>
    </source>
</evidence>
<evidence type="ECO:0000256" key="2">
    <source>
        <dbReference type="ARBA" id="ARBA00004141"/>
    </source>
</evidence>
<feature type="domain" description="PDZ" evidence="12">
    <location>
        <begin position="107"/>
        <end position="175"/>
    </location>
</feature>
<organism evidence="13 14">
    <name type="scientific">Alkaliphilus flagellatus</name>
    <dbReference type="NCBI Taxonomy" id="2841507"/>
    <lineage>
        <taxon>Bacteria</taxon>
        <taxon>Bacillati</taxon>
        <taxon>Bacillota</taxon>
        <taxon>Clostridia</taxon>
        <taxon>Peptostreptococcales</taxon>
        <taxon>Natronincolaceae</taxon>
        <taxon>Alkaliphilus</taxon>
    </lineage>
</organism>
<name>A0ABS6G4N0_9FIRM</name>
<feature type="transmembrane region" description="Helical" evidence="11">
    <location>
        <begin position="85"/>
        <end position="112"/>
    </location>
</feature>
<dbReference type="Pfam" id="PF02163">
    <property type="entry name" value="Peptidase_M50"/>
    <property type="match status" value="1"/>
</dbReference>
<dbReference type="SMART" id="SM00228">
    <property type="entry name" value="PDZ"/>
    <property type="match status" value="1"/>
</dbReference>
<feature type="transmembrane region" description="Helical" evidence="11">
    <location>
        <begin position="308"/>
        <end position="327"/>
    </location>
</feature>
<keyword evidence="8 11" id="KW-1133">Transmembrane helix</keyword>
<dbReference type="InterPro" id="IPR008915">
    <property type="entry name" value="Peptidase_M50"/>
</dbReference>
<evidence type="ECO:0000256" key="3">
    <source>
        <dbReference type="ARBA" id="ARBA00007931"/>
    </source>
</evidence>
<keyword evidence="7 11" id="KW-0862">Zinc</keyword>
<keyword evidence="10 11" id="KW-0472">Membrane</keyword>
<dbReference type="InterPro" id="IPR041489">
    <property type="entry name" value="PDZ_6"/>
</dbReference>
<dbReference type="InterPro" id="IPR001478">
    <property type="entry name" value="PDZ"/>
</dbReference>
<gene>
    <name evidence="13" type="primary">rseP</name>
    <name evidence="13" type="ORF">KQI88_13605</name>
</gene>
<keyword evidence="11" id="KW-0479">Metal-binding</keyword>
<evidence type="ECO:0000256" key="8">
    <source>
        <dbReference type="ARBA" id="ARBA00022989"/>
    </source>
</evidence>
<reference evidence="13 14" key="1">
    <citation type="submission" date="2021-06" db="EMBL/GenBank/DDBJ databases">
        <authorList>
            <person name="Sun Q."/>
            <person name="Li D."/>
        </authorList>
    </citation>
    <scope>NUCLEOTIDE SEQUENCE [LARGE SCALE GENOMIC DNA]</scope>
    <source>
        <strain evidence="13 14">MSJ-5</strain>
    </source>
</reference>
<keyword evidence="6 11" id="KW-0378">Hydrolase</keyword>
<dbReference type="EMBL" id="JAHLQK010000005">
    <property type="protein sequence ID" value="MBU5677453.1"/>
    <property type="molecule type" value="Genomic_DNA"/>
</dbReference>
<comment type="cofactor">
    <cofactor evidence="1 11">
        <name>Zn(2+)</name>
        <dbReference type="ChEBI" id="CHEBI:29105"/>
    </cofactor>
</comment>
<accession>A0ABS6G4N0</accession>
<evidence type="ECO:0000259" key="12">
    <source>
        <dbReference type="SMART" id="SM00228"/>
    </source>
</evidence>
<keyword evidence="14" id="KW-1185">Reference proteome</keyword>
<keyword evidence="4" id="KW-0645">Protease</keyword>
<dbReference type="RefSeq" id="WP_216418210.1">
    <property type="nucleotide sequence ID" value="NZ_JAHLQK010000005.1"/>
</dbReference>
<evidence type="ECO:0000256" key="10">
    <source>
        <dbReference type="ARBA" id="ARBA00023136"/>
    </source>
</evidence>
<dbReference type="EC" id="3.4.24.-" evidence="11"/>
<evidence type="ECO:0000256" key="6">
    <source>
        <dbReference type="ARBA" id="ARBA00022801"/>
    </source>
</evidence>
<evidence type="ECO:0000256" key="5">
    <source>
        <dbReference type="ARBA" id="ARBA00022692"/>
    </source>
</evidence>
<dbReference type="Pfam" id="PF17820">
    <property type="entry name" value="PDZ_6"/>
    <property type="match status" value="1"/>
</dbReference>
<comment type="caution">
    <text evidence="13">The sequence shown here is derived from an EMBL/GenBank/DDBJ whole genome shotgun (WGS) entry which is preliminary data.</text>
</comment>
<evidence type="ECO:0000256" key="7">
    <source>
        <dbReference type="ARBA" id="ARBA00022833"/>
    </source>
</evidence>
<comment type="subcellular location">
    <subcellularLocation>
        <location evidence="2">Membrane</location>
        <topology evidence="2">Multi-pass membrane protein</topology>
    </subcellularLocation>
</comment>
<evidence type="ECO:0000313" key="13">
    <source>
        <dbReference type="EMBL" id="MBU5677453.1"/>
    </source>
</evidence>
<evidence type="ECO:0000256" key="11">
    <source>
        <dbReference type="RuleBase" id="RU362031"/>
    </source>
</evidence>
<dbReference type="Proteomes" id="UP000779508">
    <property type="component" value="Unassembled WGS sequence"/>
</dbReference>